<feature type="compositionally biased region" description="Basic and acidic residues" evidence="1">
    <location>
        <begin position="256"/>
        <end position="280"/>
    </location>
</feature>
<gene>
    <name evidence="3" type="ORF">Aory05_000705700</name>
</gene>
<feature type="domain" description="Bacteriophage T5 Orf172 DNA-binding" evidence="2">
    <location>
        <begin position="349"/>
        <end position="441"/>
    </location>
</feature>
<sequence>MIDASASYPSPPGSPSSKDRVNRGKTSEIGSSQDELNTTALKALLGLSSWQCGAISKSDKPCGWQILKKHRRHIDTHLCSMLTLDQSSPRLQYDLEKLIGFVHCHHHQHGPPRQIRLDEWISVFPSPPDQPSLRPLVERQIAKCFGRPTTTCMGTSRKGIRCNKTIGGQKVANCTKTISQICDAEVYLSDIKLDHYLQVLAVNVCCHFHTDQSLSKNVPAWKEKILAIRNEADLGPTDLQHKSTTRGSEKQIPTPNRHESRHASVKEEQRKSSKGQDRKITLPCPSTDRLGNPHLHWPSQYDETPLKIVKRSESPNDHTTSYHDIRRQMMDALDDEDKKDGFLYIYEVKGNKGFVKIGYTTRSINKRHDEWTFDCNRELVSLFPIGATEARRVPHAHRVEKLCHAELSYRNNVIYCDGCLKEHFEWFEVSPSEAIAVVRKWTTWIETKPYLFDGSLKEEEARKSADIDQFMDTMSKNTGDIRTSR</sequence>
<name>A0ABQ6L0M9_ASPOZ</name>
<organism evidence="3 4">
    <name type="scientific">Aspergillus oryzae var. brunneus</name>
    <dbReference type="NCBI Taxonomy" id="332754"/>
    <lineage>
        <taxon>Eukaryota</taxon>
        <taxon>Fungi</taxon>
        <taxon>Dikarya</taxon>
        <taxon>Ascomycota</taxon>
        <taxon>Pezizomycotina</taxon>
        <taxon>Eurotiomycetes</taxon>
        <taxon>Eurotiomycetidae</taxon>
        <taxon>Eurotiales</taxon>
        <taxon>Aspergillaceae</taxon>
        <taxon>Aspergillus</taxon>
        <taxon>Aspergillus subgen. Circumdati</taxon>
    </lineage>
</organism>
<comment type="caution">
    <text evidence="3">The sequence shown here is derived from an EMBL/GenBank/DDBJ whole genome shotgun (WGS) entry which is preliminary data.</text>
</comment>
<dbReference type="PANTHER" id="PTHR28094">
    <property type="entry name" value="MEIOTICALLY UP-REGULATED GENE 113 PROTEIN"/>
    <property type="match status" value="1"/>
</dbReference>
<reference evidence="3" key="1">
    <citation type="submission" date="2023-04" db="EMBL/GenBank/DDBJ databases">
        <title>Aspergillus oryzae var. brunneus NBRC 4377.</title>
        <authorList>
            <person name="Ichikawa N."/>
            <person name="Sato H."/>
            <person name="Tonouchi N."/>
        </authorList>
    </citation>
    <scope>NUCLEOTIDE SEQUENCE</scope>
    <source>
        <strain evidence="3">NBRC 4377</strain>
    </source>
</reference>
<dbReference type="PANTHER" id="PTHR28094:SF1">
    <property type="entry name" value="MEIOTICALLY UP-REGULATED GENE 113 PROTEIN"/>
    <property type="match status" value="1"/>
</dbReference>
<dbReference type="Proteomes" id="UP001165189">
    <property type="component" value="Unassembled WGS sequence"/>
</dbReference>
<evidence type="ECO:0000259" key="2">
    <source>
        <dbReference type="SMART" id="SM00974"/>
    </source>
</evidence>
<dbReference type="Pfam" id="PF10544">
    <property type="entry name" value="T5orf172"/>
    <property type="match status" value="1"/>
</dbReference>
<evidence type="ECO:0000256" key="1">
    <source>
        <dbReference type="SAM" id="MobiDB-lite"/>
    </source>
</evidence>
<proteinExistence type="predicted"/>
<feature type="region of interest" description="Disordered" evidence="1">
    <location>
        <begin position="1"/>
        <end position="33"/>
    </location>
</feature>
<feature type="region of interest" description="Disordered" evidence="1">
    <location>
        <begin position="232"/>
        <end position="320"/>
    </location>
</feature>
<dbReference type="InterPro" id="IPR018306">
    <property type="entry name" value="Phage_T5_Orf172_DNA-bd"/>
</dbReference>
<accession>A0ABQ6L0M9</accession>
<feature type="compositionally biased region" description="Basic and acidic residues" evidence="1">
    <location>
        <begin position="310"/>
        <end position="320"/>
    </location>
</feature>
<evidence type="ECO:0000313" key="4">
    <source>
        <dbReference type="Proteomes" id="UP001165189"/>
    </source>
</evidence>
<dbReference type="InterPro" id="IPR053006">
    <property type="entry name" value="Meiosis_regulatory"/>
</dbReference>
<protein>
    <submittedName>
        <fullName evidence="3">Unnamed protein product</fullName>
    </submittedName>
</protein>
<feature type="compositionally biased region" description="Basic and acidic residues" evidence="1">
    <location>
        <begin position="17"/>
        <end position="26"/>
    </location>
</feature>
<dbReference type="SMART" id="SM00974">
    <property type="entry name" value="T5orf172"/>
    <property type="match status" value="1"/>
</dbReference>
<keyword evidence="4" id="KW-1185">Reference proteome</keyword>
<dbReference type="EMBL" id="BSYB01000028">
    <property type="protein sequence ID" value="GMG48372.1"/>
    <property type="molecule type" value="Genomic_DNA"/>
</dbReference>
<evidence type="ECO:0000313" key="3">
    <source>
        <dbReference type="EMBL" id="GMG48372.1"/>
    </source>
</evidence>